<name>A0ABW4ZG57_9SPHI</name>
<dbReference type="Proteomes" id="UP001597387">
    <property type="component" value="Unassembled WGS sequence"/>
</dbReference>
<organism evidence="1 2">
    <name type="scientific">Paradesertivirga mongoliensis</name>
    <dbReference type="NCBI Taxonomy" id="2100740"/>
    <lineage>
        <taxon>Bacteria</taxon>
        <taxon>Pseudomonadati</taxon>
        <taxon>Bacteroidota</taxon>
        <taxon>Sphingobacteriia</taxon>
        <taxon>Sphingobacteriales</taxon>
        <taxon>Sphingobacteriaceae</taxon>
        <taxon>Paradesertivirga</taxon>
    </lineage>
</organism>
<dbReference type="EMBL" id="JBHUHZ010000001">
    <property type="protein sequence ID" value="MFD2161028.1"/>
    <property type="molecule type" value="Genomic_DNA"/>
</dbReference>
<evidence type="ECO:0000313" key="1">
    <source>
        <dbReference type="EMBL" id="MFD2161028.1"/>
    </source>
</evidence>
<dbReference type="SUPFAM" id="SSF53448">
    <property type="entry name" value="Nucleotide-diphospho-sugar transferases"/>
    <property type="match status" value="1"/>
</dbReference>
<protein>
    <recommendedName>
        <fullName evidence="3">Glycosyl transferase family 8</fullName>
    </recommendedName>
</protein>
<sequence>MSRNVLTIATGKGLYIKLAVNLYHSFIYWNESNDIQFFLVTDRPDLINASSSKKLNIVTIEPNQFGEGFSTKLWLDELAPPGQTLFIDSDCLIFGRIDALFDRFKGNPVTVVGTYCQEGEWFGNIEAICKRFNVSQIPKFNGGIYYIEKGPIATDVYIKARELEREYDEIGFIRLRNRPNDEVIMALSMQLKKMIPVKDDGTIMSDPQSCPGGYDIDVITGNRWLVNPPPPHPLHQQWYPFIKVSPVIVHFLGYYTQHYPYKREVYRLKLKLTGRLNPLSDFICKLKLEYPERFKLLSKKTFRSSYHRIFGVRKVKPSERI</sequence>
<reference evidence="2" key="1">
    <citation type="journal article" date="2019" name="Int. J. Syst. Evol. Microbiol.">
        <title>The Global Catalogue of Microorganisms (GCM) 10K type strain sequencing project: providing services to taxonomists for standard genome sequencing and annotation.</title>
        <authorList>
            <consortium name="The Broad Institute Genomics Platform"/>
            <consortium name="The Broad Institute Genome Sequencing Center for Infectious Disease"/>
            <person name="Wu L."/>
            <person name="Ma J."/>
        </authorList>
    </citation>
    <scope>NUCLEOTIDE SEQUENCE [LARGE SCALE GENOMIC DNA]</scope>
    <source>
        <strain evidence="2">KCTC 42217</strain>
    </source>
</reference>
<proteinExistence type="predicted"/>
<gene>
    <name evidence="1" type="ORF">ACFSJU_01390</name>
</gene>
<evidence type="ECO:0008006" key="3">
    <source>
        <dbReference type="Google" id="ProtNLM"/>
    </source>
</evidence>
<dbReference type="Gene3D" id="3.90.550.10">
    <property type="entry name" value="Spore Coat Polysaccharide Biosynthesis Protein SpsA, Chain A"/>
    <property type="match status" value="1"/>
</dbReference>
<dbReference type="InterPro" id="IPR029044">
    <property type="entry name" value="Nucleotide-diphossugar_trans"/>
</dbReference>
<dbReference type="RefSeq" id="WP_255905375.1">
    <property type="nucleotide sequence ID" value="NZ_JAFMZO010000005.1"/>
</dbReference>
<comment type="caution">
    <text evidence="1">The sequence shown here is derived from an EMBL/GenBank/DDBJ whole genome shotgun (WGS) entry which is preliminary data.</text>
</comment>
<keyword evidence="2" id="KW-1185">Reference proteome</keyword>
<accession>A0ABW4ZG57</accession>
<evidence type="ECO:0000313" key="2">
    <source>
        <dbReference type="Proteomes" id="UP001597387"/>
    </source>
</evidence>